<dbReference type="InterPro" id="IPR009057">
    <property type="entry name" value="Homeodomain-like_sf"/>
</dbReference>
<name>A0A7L9WNK8_9RHOB</name>
<feature type="DNA-binding region" description="H-T-H motif" evidence="2">
    <location>
        <begin position="39"/>
        <end position="58"/>
    </location>
</feature>
<proteinExistence type="predicted"/>
<dbReference type="EMBL" id="CP045201">
    <property type="protein sequence ID" value="QOL81297.1"/>
    <property type="molecule type" value="Genomic_DNA"/>
</dbReference>
<reference evidence="4 5" key="1">
    <citation type="submission" date="2019-10" db="EMBL/GenBank/DDBJ databases">
        <title>Pseudopuniceibacterium sp. HQ09 islated from Antarctica.</title>
        <authorList>
            <person name="Liao L."/>
            <person name="Su S."/>
            <person name="Chen B."/>
            <person name="Yu Y."/>
        </authorList>
    </citation>
    <scope>NUCLEOTIDE SEQUENCE [LARGE SCALE GENOMIC DNA]</scope>
    <source>
        <strain evidence="4 5">HQ09</strain>
    </source>
</reference>
<evidence type="ECO:0000256" key="2">
    <source>
        <dbReference type="PROSITE-ProRule" id="PRU00335"/>
    </source>
</evidence>
<dbReference type="SUPFAM" id="SSF46689">
    <property type="entry name" value="Homeodomain-like"/>
    <property type="match status" value="1"/>
</dbReference>
<gene>
    <name evidence="4" type="ORF">F3W81_11020</name>
</gene>
<evidence type="ECO:0000256" key="1">
    <source>
        <dbReference type="ARBA" id="ARBA00023125"/>
    </source>
</evidence>
<dbReference type="InterPro" id="IPR001647">
    <property type="entry name" value="HTH_TetR"/>
</dbReference>
<dbReference type="GO" id="GO:0003677">
    <property type="term" value="F:DNA binding"/>
    <property type="evidence" value="ECO:0007669"/>
    <property type="project" value="UniProtKB-UniRule"/>
</dbReference>
<dbReference type="RefSeq" id="WP_193079216.1">
    <property type="nucleotide sequence ID" value="NZ_CP045201.1"/>
</dbReference>
<feature type="domain" description="HTH tetR-type" evidence="3">
    <location>
        <begin position="16"/>
        <end position="76"/>
    </location>
</feature>
<sequence length="228" mass="24453">MNKPDHRIAVAAQRREKMHRRLVEATVFVIAAKGPAGAVIDDIIAEAGVSRGTFYKYFSTVPDVLLAAKIALRDEMLGLLLPGGHKTEDPAAAVALDILRFMATFHRYPLLGQFVVQVGGIEAGGPGAAIEDIAPMLLDWGVSTGRFCAMPNYLACYFLHAGVMAVLQRELSGLETDRAAAVAALLRLLGVPHAEAEVLSRQPCEPLEAPPDTLIARAEAVRLQHVAD</sequence>
<protein>
    <submittedName>
        <fullName evidence="4">TetR family transcriptional regulator</fullName>
    </submittedName>
</protein>
<keyword evidence="5" id="KW-1185">Reference proteome</keyword>
<dbReference type="AlphaFoldDB" id="A0A7L9WNK8"/>
<accession>A0A7L9WNK8</accession>
<evidence type="ECO:0000313" key="4">
    <source>
        <dbReference type="EMBL" id="QOL81297.1"/>
    </source>
</evidence>
<dbReference type="Proteomes" id="UP000594118">
    <property type="component" value="Chromosome"/>
</dbReference>
<organism evidence="4 5">
    <name type="scientific">Pseudooceanicola spongiae</name>
    <dbReference type="NCBI Taxonomy" id="2613965"/>
    <lineage>
        <taxon>Bacteria</taxon>
        <taxon>Pseudomonadati</taxon>
        <taxon>Pseudomonadota</taxon>
        <taxon>Alphaproteobacteria</taxon>
        <taxon>Rhodobacterales</taxon>
        <taxon>Paracoccaceae</taxon>
        <taxon>Pseudooceanicola</taxon>
    </lineage>
</organism>
<evidence type="ECO:0000259" key="3">
    <source>
        <dbReference type="PROSITE" id="PS50977"/>
    </source>
</evidence>
<dbReference type="PROSITE" id="PS50977">
    <property type="entry name" value="HTH_TETR_2"/>
    <property type="match status" value="1"/>
</dbReference>
<dbReference type="Pfam" id="PF00440">
    <property type="entry name" value="TetR_N"/>
    <property type="match status" value="1"/>
</dbReference>
<dbReference type="Gene3D" id="1.10.357.10">
    <property type="entry name" value="Tetracycline Repressor, domain 2"/>
    <property type="match status" value="1"/>
</dbReference>
<dbReference type="KEGG" id="pshq:F3W81_11020"/>
<evidence type="ECO:0000313" key="5">
    <source>
        <dbReference type="Proteomes" id="UP000594118"/>
    </source>
</evidence>
<keyword evidence="1 2" id="KW-0238">DNA-binding</keyword>